<protein>
    <submittedName>
        <fullName evidence="1">Uncharacterized protein</fullName>
    </submittedName>
</protein>
<keyword evidence="2" id="KW-1185">Reference proteome</keyword>
<sequence length="61" mass="7138">MQARSCREAIVFRQRYFSVNSSVIVASTGLSHAVSRWIEVESERHGARRFDSQQGNQYERY</sequence>
<geneLocation type="plasmid" evidence="1 2">
    <name>pRgalR602c</name>
</geneLocation>
<evidence type="ECO:0000313" key="2">
    <source>
        <dbReference type="Proteomes" id="UP000031368"/>
    </source>
</evidence>
<name>A0A0B4X8H4_9HYPH</name>
<accession>A0A0B4X8H4</accession>
<dbReference type="KEGG" id="rga:RGR602_PC00271"/>
<organism evidence="1 2">
    <name type="scientific">Rhizobium gallicum bv. gallicum R602sp</name>
    <dbReference type="NCBI Taxonomy" id="1041138"/>
    <lineage>
        <taxon>Bacteria</taxon>
        <taxon>Pseudomonadati</taxon>
        <taxon>Pseudomonadota</taxon>
        <taxon>Alphaproteobacteria</taxon>
        <taxon>Hyphomicrobiales</taxon>
        <taxon>Rhizobiaceae</taxon>
        <taxon>Rhizobium/Agrobacterium group</taxon>
        <taxon>Rhizobium</taxon>
    </lineage>
</organism>
<reference evidence="1 2" key="1">
    <citation type="submission" date="2013-11" db="EMBL/GenBank/DDBJ databases">
        <title>Complete genome sequence of Rhizobium gallicum bv. gallicum R602.</title>
        <authorList>
            <person name="Bustos P."/>
            <person name="Santamaria R.I."/>
            <person name="Lozano L."/>
            <person name="Acosta J.L."/>
            <person name="Ormeno-Orrillo E."/>
            <person name="Rogel M.A."/>
            <person name="Romero D."/>
            <person name="Cevallos M.A."/>
            <person name="Martinez-Romero E."/>
            <person name="Gonzalez V."/>
        </authorList>
    </citation>
    <scope>NUCLEOTIDE SEQUENCE [LARGE SCALE GENOMIC DNA]</scope>
    <source>
        <strain evidence="1 2">R602</strain>
        <plasmid evidence="1 2">pRgalR602c</plasmid>
    </source>
</reference>
<evidence type="ECO:0000313" key="1">
    <source>
        <dbReference type="EMBL" id="AJD44314.1"/>
    </source>
</evidence>
<proteinExistence type="predicted"/>
<dbReference type="EMBL" id="CP006880">
    <property type="protein sequence ID" value="AJD44314.1"/>
    <property type="molecule type" value="Genomic_DNA"/>
</dbReference>
<gene>
    <name evidence="1" type="ORF">RGR602_PC00271</name>
</gene>
<keyword evidence="1" id="KW-0614">Plasmid</keyword>
<dbReference type="HOGENOM" id="CLU_2919581_0_0_5"/>
<dbReference type="Proteomes" id="UP000031368">
    <property type="component" value="Plasmid pRgalR602c"/>
</dbReference>
<dbReference type="AlphaFoldDB" id="A0A0B4X8H4"/>